<evidence type="ECO:0000256" key="1">
    <source>
        <dbReference type="ARBA" id="ARBA00007120"/>
    </source>
</evidence>
<dbReference type="CDD" id="cd00865">
    <property type="entry name" value="PEBP_bact_arch"/>
    <property type="match status" value="1"/>
</dbReference>
<dbReference type="InterPro" id="IPR036610">
    <property type="entry name" value="PEBP-like_sf"/>
</dbReference>
<dbReference type="AlphaFoldDB" id="A0A7X0D4E8"/>
<evidence type="ECO:0000313" key="4">
    <source>
        <dbReference type="Proteomes" id="UP000546642"/>
    </source>
</evidence>
<proteinExistence type="inferred from homology"/>
<dbReference type="InterPro" id="IPR008914">
    <property type="entry name" value="PEBP"/>
</dbReference>
<dbReference type="SUPFAM" id="SSF49777">
    <property type="entry name" value="PEBP-like"/>
    <property type="match status" value="1"/>
</dbReference>
<evidence type="ECO:0008006" key="5">
    <source>
        <dbReference type="Google" id="ProtNLM"/>
    </source>
</evidence>
<accession>A0A7X0D4E8</accession>
<comment type="similarity">
    <text evidence="1">Belongs to the UPF0098 family.</text>
</comment>
<name>A0A7X0D4E8_9ACTN</name>
<sequence length="183" mass="19106">MFPQRTGARRWSAAAGGALALLAASGCAGLVPGTNGEVSTDINVTSTMVKEGDPLPDTYTCEGEGVSPPLQWSGLPEDAESLAVVVDDPRGATVHWVLYGLDPQLAEIRQNSVPQPGHTGRNSEGLAEYAPPCPGETHTHDVRFTVYALDSEIGLGDDAPLQESLEAIAQRTIARGTLTATGE</sequence>
<dbReference type="Proteomes" id="UP000546642">
    <property type="component" value="Unassembled WGS sequence"/>
</dbReference>
<keyword evidence="2" id="KW-0732">Signal</keyword>
<feature type="chain" id="PRO_5039520473" description="YbhB/YbcL family Raf kinase inhibitor-like protein" evidence="2">
    <location>
        <begin position="29"/>
        <end position="183"/>
    </location>
</feature>
<gene>
    <name evidence="3" type="ORF">HNR23_001272</name>
</gene>
<dbReference type="PROSITE" id="PS51257">
    <property type="entry name" value="PROKAR_LIPOPROTEIN"/>
    <property type="match status" value="1"/>
</dbReference>
<dbReference type="PANTHER" id="PTHR30289:SF1">
    <property type="entry name" value="PEBP (PHOSPHATIDYLETHANOLAMINE-BINDING PROTEIN) FAMILY PROTEIN"/>
    <property type="match status" value="1"/>
</dbReference>
<organism evidence="3 4">
    <name type="scientific">Nocardiopsis mwathae</name>
    <dbReference type="NCBI Taxonomy" id="1472723"/>
    <lineage>
        <taxon>Bacteria</taxon>
        <taxon>Bacillati</taxon>
        <taxon>Actinomycetota</taxon>
        <taxon>Actinomycetes</taxon>
        <taxon>Streptosporangiales</taxon>
        <taxon>Nocardiopsidaceae</taxon>
        <taxon>Nocardiopsis</taxon>
    </lineage>
</organism>
<dbReference type="NCBIfam" id="TIGR00481">
    <property type="entry name" value="YbhB/YbcL family Raf kinase inhibitor-like protein"/>
    <property type="match status" value="1"/>
</dbReference>
<dbReference type="Pfam" id="PF01161">
    <property type="entry name" value="PBP"/>
    <property type="match status" value="1"/>
</dbReference>
<evidence type="ECO:0000256" key="2">
    <source>
        <dbReference type="SAM" id="SignalP"/>
    </source>
</evidence>
<dbReference type="PANTHER" id="PTHR30289">
    <property type="entry name" value="UNCHARACTERIZED PROTEIN YBCL-RELATED"/>
    <property type="match status" value="1"/>
</dbReference>
<dbReference type="InterPro" id="IPR005247">
    <property type="entry name" value="YbhB_YbcL/LppC-like"/>
</dbReference>
<comment type="caution">
    <text evidence="3">The sequence shown here is derived from an EMBL/GenBank/DDBJ whole genome shotgun (WGS) entry which is preliminary data.</text>
</comment>
<protein>
    <recommendedName>
        <fullName evidence="5">YbhB/YbcL family Raf kinase inhibitor-like protein</fullName>
    </recommendedName>
</protein>
<keyword evidence="4" id="KW-1185">Reference proteome</keyword>
<feature type="signal peptide" evidence="2">
    <location>
        <begin position="1"/>
        <end position="28"/>
    </location>
</feature>
<dbReference type="RefSeq" id="WP_184074442.1">
    <property type="nucleotide sequence ID" value="NZ_JACHDS010000001.1"/>
</dbReference>
<dbReference type="EMBL" id="JACHDS010000001">
    <property type="protein sequence ID" value="MBB6171212.1"/>
    <property type="molecule type" value="Genomic_DNA"/>
</dbReference>
<evidence type="ECO:0000313" key="3">
    <source>
        <dbReference type="EMBL" id="MBB6171212.1"/>
    </source>
</evidence>
<dbReference type="Gene3D" id="3.90.280.10">
    <property type="entry name" value="PEBP-like"/>
    <property type="match status" value="1"/>
</dbReference>
<reference evidence="3 4" key="1">
    <citation type="submission" date="2020-08" db="EMBL/GenBank/DDBJ databases">
        <title>Sequencing the genomes of 1000 actinobacteria strains.</title>
        <authorList>
            <person name="Klenk H.-P."/>
        </authorList>
    </citation>
    <scope>NUCLEOTIDE SEQUENCE [LARGE SCALE GENOMIC DNA]</scope>
    <source>
        <strain evidence="3 4">DSM 46659</strain>
    </source>
</reference>